<protein>
    <submittedName>
        <fullName evidence="2">Uncharacterized protein</fullName>
    </submittedName>
</protein>
<comment type="caution">
    <text evidence="2">The sequence shown here is derived from an EMBL/GenBank/DDBJ whole genome shotgun (WGS) entry which is preliminary data.</text>
</comment>
<sequence length="234" mass="26482">MLFLNLKKSIVFVSTCLAFISSYAGRPMVVDDASLVPAHTCQLDSWMQNNPNDKEYWVIPSCNIGGNFEFGIGMGRHFSDDTGNATYTTVQGKTLLKPLETNNWGIGFSFSTQMSNNHTSEKDWTVNVPLSISMLDDHFLVHTNVGWLKEHTTHREQTTWGVGTETFITKPLTFTAEVYGNDRDDSFYQTGIKYMLYKDNVQFNASYGNRLNKTKDDSFFSVGLIFVTNPLFSK</sequence>
<organism evidence="2 3">
    <name type="scientific">Acinetobacter genomosp. 33YU</name>
    <dbReference type="NCBI Taxonomy" id="1675530"/>
    <lineage>
        <taxon>Bacteria</taxon>
        <taxon>Pseudomonadati</taxon>
        <taxon>Pseudomonadota</taxon>
        <taxon>Gammaproteobacteria</taxon>
        <taxon>Moraxellales</taxon>
        <taxon>Moraxellaceae</taxon>
        <taxon>Acinetobacter</taxon>
    </lineage>
</organism>
<feature type="signal peptide" evidence="1">
    <location>
        <begin position="1"/>
        <end position="24"/>
    </location>
</feature>
<evidence type="ECO:0000313" key="3">
    <source>
        <dbReference type="Proteomes" id="UP000189376"/>
    </source>
</evidence>
<name>A0A1V2UW29_9GAMM</name>
<dbReference type="AlphaFoldDB" id="A0A1V2UW29"/>
<reference evidence="2 3" key="1">
    <citation type="submission" date="2015-07" db="EMBL/GenBank/DDBJ databases">
        <title>Acinetobacter yuneri, a novel member of Acinetobacter calcoaceticus-Acinetobacter baumannii complex isolated from clinical specimen.</title>
        <authorList>
            <person name="Yu Y."/>
        </authorList>
    </citation>
    <scope>NUCLEOTIDE SEQUENCE [LARGE SCALE GENOMIC DNA]</scope>
    <source>
        <strain evidence="2 3">A362</strain>
    </source>
</reference>
<evidence type="ECO:0000256" key="1">
    <source>
        <dbReference type="SAM" id="SignalP"/>
    </source>
</evidence>
<dbReference type="EMBL" id="LFZS01000007">
    <property type="protein sequence ID" value="ONN54154.1"/>
    <property type="molecule type" value="Genomic_DNA"/>
</dbReference>
<feature type="chain" id="PRO_5010730381" evidence="1">
    <location>
        <begin position="25"/>
        <end position="234"/>
    </location>
</feature>
<keyword evidence="3" id="KW-1185">Reference proteome</keyword>
<dbReference type="SUPFAM" id="SSF56935">
    <property type="entry name" value="Porins"/>
    <property type="match status" value="1"/>
</dbReference>
<proteinExistence type="predicted"/>
<accession>A0A1V2UW29</accession>
<evidence type="ECO:0000313" key="2">
    <source>
        <dbReference type="EMBL" id="ONN54154.1"/>
    </source>
</evidence>
<dbReference type="Proteomes" id="UP000189376">
    <property type="component" value="Unassembled WGS sequence"/>
</dbReference>
<keyword evidence="1" id="KW-0732">Signal</keyword>
<gene>
    <name evidence="2" type="ORF">AC058_10275</name>
</gene>
<dbReference type="RefSeq" id="WP_077169275.1">
    <property type="nucleotide sequence ID" value="NZ_LFZS01000007.1"/>
</dbReference>